<name>A0A4R6UJ08_9GAMM</name>
<keyword evidence="4" id="KW-1185">Reference proteome</keyword>
<dbReference type="EMBL" id="SNYM01000013">
    <property type="protein sequence ID" value="TDQ46462.1"/>
    <property type="molecule type" value="Genomic_DNA"/>
</dbReference>
<dbReference type="AlphaFoldDB" id="A0A4R6UJ08"/>
<evidence type="ECO:0000256" key="2">
    <source>
        <dbReference type="SAM" id="SignalP"/>
    </source>
</evidence>
<keyword evidence="1" id="KW-1133">Transmembrane helix</keyword>
<dbReference type="RefSeq" id="WP_133591654.1">
    <property type="nucleotide sequence ID" value="NZ_CP037953.1"/>
</dbReference>
<protein>
    <recommendedName>
        <fullName evidence="5">Secreted protein with PEP-CTERM sorting signal</fullName>
    </recommendedName>
</protein>
<evidence type="ECO:0000313" key="3">
    <source>
        <dbReference type="EMBL" id="TDQ46462.1"/>
    </source>
</evidence>
<reference evidence="3 4" key="1">
    <citation type="submission" date="2019-03" db="EMBL/GenBank/DDBJ databases">
        <title>Genomic Encyclopedia of Type Strains, Phase IV (KMG-IV): sequencing the most valuable type-strain genomes for metagenomic binning, comparative biology and taxonomic classification.</title>
        <authorList>
            <person name="Goeker M."/>
        </authorList>
    </citation>
    <scope>NUCLEOTIDE SEQUENCE [LARGE SCALE GENOMIC DNA]</scope>
    <source>
        <strain evidence="3 4">DSM 103792</strain>
    </source>
</reference>
<gene>
    <name evidence="3" type="ORF">EV696_1133</name>
</gene>
<organism evidence="3 4">
    <name type="scientific">Permianibacter aggregans</name>
    <dbReference type="NCBI Taxonomy" id="1510150"/>
    <lineage>
        <taxon>Bacteria</taxon>
        <taxon>Pseudomonadati</taxon>
        <taxon>Pseudomonadota</taxon>
        <taxon>Gammaproteobacteria</taxon>
        <taxon>Pseudomonadales</taxon>
        <taxon>Pseudomonadaceae</taxon>
        <taxon>Permianibacter</taxon>
    </lineage>
</organism>
<accession>A0A4R6UJ08</accession>
<keyword evidence="2" id="KW-0732">Signal</keyword>
<keyword evidence="1" id="KW-0472">Membrane</keyword>
<comment type="caution">
    <text evidence="3">The sequence shown here is derived from an EMBL/GenBank/DDBJ whole genome shotgun (WGS) entry which is preliminary data.</text>
</comment>
<dbReference type="Proteomes" id="UP000295375">
    <property type="component" value="Unassembled WGS sequence"/>
</dbReference>
<evidence type="ECO:0008006" key="5">
    <source>
        <dbReference type="Google" id="ProtNLM"/>
    </source>
</evidence>
<keyword evidence="1" id="KW-0812">Transmembrane</keyword>
<feature type="chain" id="PRO_5020365026" description="Secreted protein with PEP-CTERM sorting signal" evidence="2">
    <location>
        <begin position="23"/>
        <end position="217"/>
    </location>
</feature>
<feature type="signal peptide" evidence="2">
    <location>
        <begin position="1"/>
        <end position="22"/>
    </location>
</feature>
<sequence length="217" mass="23881">MNWRSITAVALLMAAWVSPVQATVLVPDSFTDLDGITYDDDNSLFGVVIEDMSIPFSFSAYGGTVSGSVQSRVVLNENGTYDFYWRVFNDAESAGAIYSWRIGGFLEDIYDANWRIDSLGDVATSMALLFSDPGGFVNFYFTDDAGAATLLPGLSSHFFYIRSDATNYDMSAIYDLTNFGQTEISGLYSTFAPAQVPTFGPLMLMLSGLLALRRRQR</sequence>
<evidence type="ECO:0000313" key="4">
    <source>
        <dbReference type="Proteomes" id="UP000295375"/>
    </source>
</evidence>
<dbReference type="OrthoDB" id="9771173at2"/>
<evidence type="ECO:0000256" key="1">
    <source>
        <dbReference type="SAM" id="Phobius"/>
    </source>
</evidence>
<proteinExistence type="predicted"/>
<feature type="transmembrane region" description="Helical" evidence="1">
    <location>
        <begin position="194"/>
        <end position="212"/>
    </location>
</feature>